<dbReference type="CDD" id="cd08829">
    <property type="entry name" value="SPFH_paraslipin"/>
    <property type="match status" value="1"/>
</dbReference>
<dbReference type="SUPFAM" id="SSF117892">
    <property type="entry name" value="Band 7/SPFH domain"/>
    <property type="match status" value="1"/>
</dbReference>
<reference evidence="5 6" key="1">
    <citation type="submission" date="2021-05" db="EMBL/GenBank/DDBJ databases">
        <title>The draft genome of Geobacter luticola JCM 17780.</title>
        <authorList>
            <person name="Xu Z."/>
            <person name="Masuda Y."/>
            <person name="Itoh H."/>
            <person name="Senoo K."/>
        </authorList>
    </citation>
    <scope>NUCLEOTIDE SEQUENCE [LARGE SCALE GENOMIC DNA]</scope>
    <source>
        <strain evidence="5 6">JCM 17780</strain>
    </source>
</reference>
<keyword evidence="3" id="KW-0472">Membrane</keyword>
<evidence type="ECO:0000259" key="4">
    <source>
        <dbReference type="SMART" id="SM00244"/>
    </source>
</evidence>
<comment type="caution">
    <text evidence="5">The sequence shown here is derived from an EMBL/GenBank/DDBJ whole genome shotgun (WGS) entry which is preliminary data.</text>
</comment>
<dbReference type="Pfam" id="PF01145">
    <property type="entry name" value="Band_7"/>
    <property type="match status" value="1"/>
</dbReference>
<dbReference type="SMART" id="SM00244">
    <property type="entry name" value="PHB"/>
    <property type="match status" value="1"/>
</dbReference>
<keyword evidence="2" id="KW-0175">Coiled coil</keyword>
<dbReference type="PRINTS" id="PR00721">
    <property type="entry name" value="STOMATIN"/>
</dbReference>
<dbReference type="Proteomes" id="UP000756860">
    <property type="component" value="Unassembled WGS sequence"/>
</dbReference>
<keyword evidence="3" id="KW-0812">Transmembrane</keyword>
<keyword evidence="3" id="KW-1133">Transmembrane helix</keyword>
<dbReference type="Gene3D" id="3.30.479.30">
    <property type="entry name" value="Band 7 domain"/>
    <property type="match status" value="1"/>
</dbReference>
<comment type="subcellular location">
    <subcellularLocation>
        <location evidence="1">Membrane</location>
        <topology evidence="1">Single-pass membrane protein</topology>
    </subcellularLocation>
</comment>
<protein>
    <submittedName>
        <fullName evidence="5">SPFH/Band 7/PHB domain protein</fullName>
    </submittedName>
</protein>
<proteinExistence type="predicted"/>
<dbReference type="InterPro" id="IPR001972">
    <property type="entry name" value="Stomatin_HflK_fam"/>
</dbReference>
<evidence type="ECO:0000313" key="5">
    <source>
        <dbReference type="EMBL" id="MBT0653490.1"/>
    </source>
</evidence>
<dbReference type="InterPro" id="IPR001107">
    <property type="entry name" value="Band_7"/>
</dbReference>
<dbReference type="InterPro" id="IPR050710">
    <property type="entry name" value="Band7/mec-2_domain"/>
</dbReference>
<feature type="transmembrane region" description="Helical" evidence="3">
    <location>
        <begin position="6"/>
        <end position="26"/>
    </location>
</feature>
<gene>
    <name evidence="5" type="ORF">KI810_10520</name>
</gene>
<name>A0ABS5SDQ6_9BACT</name>
<accession>A0ABS5SDQ6</accession>
<sequence length="285" mass="31006">MSPGTIVLGVLFALVLTTIFMGVRLVPQGYEFVVQRLGKYHSTLKPGLNFIIPYVDIVAYRLTTKDIPLDIGAQEAITKDNAVIVTNAIAFIKIVDPVKAVYGISNYEYAIQNLVMTSLRAIIGEMELDRALSSRDIIKARLKDIISEDVTDWGILVKSVEIQDIKPSDSMQKAMEQQATAERLKRAMILEAEGKKEAMIREAEGKLEAAKREAEAQVTLAEASAKAIEDIAGAVGDKELPALFLLGDRYVNAIQRLSTSSNAKTFVLPADILGAVKGIAGRSQG</sequence>
<evidence type="ECO:0000313" key="6">
    <source>
        <dbReference type="Proteomes" id="UP000756860"/>
    </source>
</evidence>
<keyword evidence="6" id="KW-1185">Reference proteome</keyword>
<dbReference type="EMBL" id="JAHCVK010000003">
    <property type="protein sequence ID" value="MBT0653490.1"/>
    <property type="molecule type" value="Genomic_DNA"/>
</dbReference>
<dbReference type="InterPro" id="IPR036013">
    <property type="entry name" value="Band_7/SPFH_dom_sf"/>
</dbReference>
<dbReference type="RefSeq" id="WP_214175483.1">
    <property type="nucleotide sequence ID" value="NZ_JAHCVK010000003.1"/>
</dbReference>
<evidence type="ECO:0000256" key="1">
    <source>
        <dbReference type="ARBA" id="ARBA00004167"/>
    </source>
</evidence>
<feature type="coiled-coil region" evidence="2">
    <location>
        <begin position="193"/>
        <end position="220"/>
    </location>
</feature>
<dbReference type="PANTHER" id="PTHR43327:SF10">
    <property type="entry name" value="STOMATIN-LIKE PROTEIN 2, MITOCHONDRIAL"/>
    <property type="match status" value="1"/>
</dbReference>
<evidence type="ECO:0000256" key="3">
    <source>
        <dbReference type="SAM" id="Phobius"/>
    </source>
</evidence>
<feature type="domain" description="Band 7" evidence="4">
    <location>
        <begin position="21"/>
        <end position="179"/>
    </location>
</feature>
<evidence type="ECO:0000256" key="2">
    <source>
        <dbReference type="SAM" id="Coils"/>
    </source>
</evidence>
<organism evidence="5 6">
    <name type="scientific">Geomobilimonas luticola</name>
    <dbReference type="NCBI Taxonomy" id="1114878"/>
    <lineage>
        <taxon>Bacteria</taxon>
        <taxon>Pseudomonadati</taxon>
        <taxon>Thermodesulfobacteriota</taxon>
        <taxon>Desulfuromonadia</taxon>
        <taxon>Geobacterales</taxon>
        <taxon>Geobacteraceae</taxon>
        <taxon>Geomobilimonas</taxon>
    </lineage>
</organism>
<dbReference type="PANTHER" id="PTHR43327">
    <property type="entry name" value="STOMATIN-LIKE PROTEIN 2, MITOCHONDRIAL"/>
    <property type="match status" value="1"/>
</dbReference>